<evidence type="ECO:0000259" key="1">
    <source>
        <dbReference type="PROSITE" id="PS51462"/>
    </source>
</evidence>
<dbReference type="AlphaFoldDB" id="A0A9D1KQ22"/>
<gene>
    <name evidence="2" type="ORF">IAA98_15580</name>
</gene>
<feature type="domain" description="Nudix hydrolase" evidence="1">
    <location>
        <begin position="29"/>
        <end position="173"/>
    </location>
</feature>
<protein>
    <submittedName>
        <fullName evidence="2">NUDIX domain-containing protein</fullName>
    </submittedName>
</protein>
<reference evidence="2" key="2">
    <citation type="journal article" date="2021" name="PeerJ">
        <title>Extensive microbial diversity within the chicken gut microbiome revealed by metagenomics and culture.</title>
        <authorList>
            <person name="Gilroy R."/>
            <person name="Ravi A."/>
            <person name="Getino M."/>
            <person name="Pursley I."/>
            <person name="Horton D.L."/>
            <person name="Alikhan N.F."/>
            <person name="Baker D."/>
            <person name="Gharbi K."/>
            <person name="Hall N."/>
            <person name="Watson M."/>
            <person name="Adriaenssens E.M."/>
            <person name="Foster-Nyarko E."/>
            <person name="Jarju S."/>
            <person name="Secka A."/>
            <person name="Antonio M."/>
            <person name="Oren A."/>
            <person name="Chaudhuri R.R."/>
            <person name="La Ragione R."/>
            <person name="Hildebrand F."/>
            <person name="Pallen M.J."/>
        </authorList>
    </citation>
    <scope>NUCLEOTIDE SEQUENCE</scope>
    <source>
        <strain evidence="2">ChiGjej1B1-24693</strain>
    </source>
</reference>
<dbReference type="SUPFAM" id="SSF55811">
    <property type="entry name" value="Nudix"/>
    <property type="match status" value="1"/>
</dbReference>
<name>A0A9D1KQ22_9ACTN</name>
<sequence length="180" mass="20220">MHDDAPWAARFPRLFAEQDIDYAQVTARLTTAPCPEPLVNRYHLVALTEDDRVVVCRSTEQWRFLPGGTREPDESLVELARRELLEEAGAVLLDEPEVFAWHDVTSRAATPYRPHLAHPRAAWAYGRCRVRLDGAPENPDDGEQVVEVLALPPTEAVDWLAVHDPDHAELVALATRMTQG</sequence>
<comment type="caution">
    <text evidence="2">The sequence shown here is derived from an EMBL/GenBank/DDBJ whole genome shotgun (WGS) entry which is preliminary data.</text>
</comment>
<dbReference type="Gene3D" id="3.90.79.10">
    <property type="entry name" value="Nucleoside Triphosphate Pyrophosphohydrolase"/>
    <property type="match status" value="1"/>
</dbReference>
<dbReference type="Proteomes" id="UP000886842">
    <property type="component" value="Unassembled WGS sequence"/>
</dbReference>
<dbReference type="InterPro" id="IPR015797">
    <property type="entry name" value="NUDIX_hydrolase-like_dom_sf"/>
</dbReference>
<accession>A0A9D1KQ22</accession>
<proteinExistence type="predicted"/>
<reference evidence="2" key="1">
    <citation type="submission" date="2020-10" db="EMBL/GenBank/DDBJ databases">
        <authorList>
            <person name="Gilroy R."/>
        </authorList>
    </citation>
    <scope>NUCLEOTIDE SEQUENCE</scope>
    <source>
        <strain evidence="2">ChiGjej1B1-24693</strain>
    </source>
</reference>
<dbReference type="Pfam" id="PF00293">
    <property type="entry name" value="NUDIX"/>
    <property type="match status" value="1"/>
</dbReference>
<evidence type="ECO:0000313" key="2">
    <source>
        <dbReference type="EMBL" id="HIT76998.1"/>
    </source>
</evidence>
<dbReference type="EMBL" id="DVLP01000448">
    <property type="protein sequence ID" value="HIT76998.1"/>
    <property type="molecule type" value="Genomic_DNA"/>
</dbReference>
<dbReference type="PROSITE" id="PS51462">
    <property type="entry name" value="NUDIX"/>
    <property type="match status" value="1"/>
</dbReference>
<dbReference type="InterPro" id="IPR000086">
    <property type="entry name" value="NUDIX_hydrolase_dom"/>
</dbReference>
<organism evidence="2 3">
    <name type="scientific">Candidatus Avipropionibacterium avicola</name>
    <dbReference type="NCBI Taxonomy" id="2840701"/>
    <lineage>
        <taxon>Bacteria</taxon>
        <taxon>Bacillati</taxon>
        <taxon>Actinomycetota</taxon>
        <taxon>Actinomycetes</taxon>
        <taxon>Propionibacteriales</taxon>
        <taxon>Propionibacteriaceae</taxon>
        <taxon>Propionibacteriaceae incertae sedis</taxon>
        <taxon>Candidatus Avipropionibacterium</taxon>
    </lineage>
</organism>
<evidence type="ECO:0000313" key="3">
    <source>
        <dbReference type="Proteomes" id="UP000886842"/>
    </source>
</evidence>